<evidence type="ECO:0000313" key="1">
    <source>
        <dbReference type="EMBL" id="PFZ20089.1"/>
    </source>
</evidence>
<dbReference type="RefSeq" id="WP_098577699.1">
    <property type="nucleotide sequence ID" value="NZ_NVGE01000072.1"/>
</dbReference>
<gene>
    <name evidence="1" type="ORF">COL66_28675</name>
</gene>
<comment type="caution">
    <text evidence="1">The sequence shown here is derived from an EMBL/GenBank/DDBJ whole genome shotgun (WGS) entry which is preliminary data.</text>
</comment>
<organism evidence="1 2">
    <name type="scientific">Bacillus wiedmannii</name>
    <dbReference type="NCBI Taxonomy" id="1890302"/>
    <lineage>
        <taxon>Bacteria</taxon>
        <taxon>Bacillati</taxon>
        <taxon>Bacillota</taxon>
        <taxon>Bacilli</taxon>
        <taxon>Bacillales</taxon>
        <taxon>Bacillaceae</taxon>
        <taxon>Bacillus</taxon>
        <taxon>Bacillus cereus group</taxon>
    </lineage>
</organism>
<dbReference type="AlphaFoldDB" id="A0A2B5I6N6"/>
<proteinExistence type="predicted"/>
<sequence>MSLYAVCLAESVEDNELISVVKANSSEEALEHHFRKFVCMSEFMRLFITDLSSEGFFHKYFGDLEWDGFREEFVNTPSFIDLMERTHKVWEQASEEYGHVPSSIVEQAASLLSDEVCLAVADFLIKTDLETWVGDAIVTEVEIEVV</sequence>
<reference evidence="1 2" key="1">
    <citation type="submission" date="2017-09" db="EMBL/GenBank/DDBJ databases">
        <title>Large-scale bioinformatics analysis of Bacillus genomes uncovers conserved roles of natural products in bacterial physiology.</title>
        <authorList>
            <consortium name="Agbiome Team Llc"/>
            <person name="Bleich R.M."/>
            <person name="Grubbs K.J."/>
            <person name="Santa Maria K.C."/>
            <person name="Allen S.E."/>
            <person name="Farag S."/>
            <person name="Shank E.A."/>
            <person name="Bowers A."/>
        </authorList>
    </citation>
    <scope>NUCLEOTIDE SEQUENCE [LARGE SCALE GENOMIC DNA]</scope>
    <source>
        <strain evidence="1 2">AFS080080</strain>
    </source>
</reference>
<dbReference type="Proteomes" id="UP000223311">
    <property type="component" value="Unassembled WGS sequence"/>
</dbReference>
<accession>A0A2B5I6N6</accession>
<evidence type="ECO:0000313" key="2">
    <source>
        <dbReference type="Proteomes" id="UP000223311"/>
    </source>
</evidence>
<dbReference type="EMBL" id="NVGE01000072">
    <property type="protein sequence ID" value="PFZ20089.1"/>
    <property type="molecule type" value="Genomic_DNA"/>
</dbReference>
<protein>
    <submittedName>
        <fullName evidence="1">Uncharacterized protein</fullName>
    </submittedName>
</protein>
<name>A0A2B5I6N6_9BACI</name>